<evidence type="ECO:0000313" key="2">
    <source>
        <dbReference type="Proteomes" id="UP000032180"/>
    </source>
</evidence>
<dbReference type="Proteomes" id="UP000032180">
    <property type="component" value="Chromosome 4"/>
</dbReference>
<sequence>MASFPLGATRPSHRRLAVAATGVSSPGRIRRDKGRILSVVSALPNFVRPQPPFYKRNPFGVTDISNLASD</sequence>
<dbReference type="HOGENOM" id="CLU_2761443_0_0_1"/>
<dbReference type="AlphaFoldDB" id="A0A0D9W4V8"/>
<protein>
    <submittedName>
        <fullName evidence="1">Uncharacterized protein</fullName>
    </submittedName>
</protein>
<dbReference type="EnsemblPlants" id="LPERR04G09160.1">
    <property type="protein sequence ID" value="LPERR04G09160.1"/>
    <property type="gene ID" value="LPERR04G09160"/>
</dbReference>
<proteinExistence type="predicted"/>
<reference evidence="1 2" key="1">
    <citation type="submission" date="2012-08" db="EMBL/GenBank/DDBJ databases">
        <title>Oryza genome evolution.</title>
        <authorList>
            <person name="Wing R.A."/>
        </authorList>
    </citation>
    <scope>NUCLEOTIDE SEQUENCE</scope>
</reference>
<name>A0A0D9W4V8_9ORYZ</name>
<reference evidence="1" key="3">
    <citation type="submission" date="2015-04" db="UniProtKB">
        <authorList>
            <consortium name="EnsemblPlants"/>
        </authorList>
    </citation>
    <scope>IDENTIFICATION</scope>
</reference>
<accession>A0A0D9W4V8</accession>
<reference evidence="2" key="2">
    <citation type="submission" date="2013-12" db="EMBL/GenBank/DDBJ databases">
        <authorList>
            <person name="Yu Y."/>
            <person name="Lee S."/>
            <person name="de Baynast K."/>
            <person name="Wissotski M."/>
            <person name="Liu L."/>
            <person name="Talag J."/>
            <person name="Goicoechea J."/>
            <person name="Angelova A."/>
            <person name="Jetty R."/>
            <person name="Kudrna D."/>
            <person name="Golser W."/>
            <person name="Rivera L."/>
            <person name="Zhang J."/>
            <person name="Wing R."/>
        </authorList>
    </citation>
    <scope>NUCLEOTIDE SEQUENCE</scope>
</reference>
<evidence type="ECO:0000313" key="1">
    <source>
        <dbReference type="EnsemblPlants" id="LPERR04G09160.1"/>
    </source>
</evidence>
<dbReference type="Gramene" id="LPERR04G09160.1">
    <property type="protein sequence ID" value="LPERR04G09160.1"/>
    <property type="gene ID" value="LPERR04G09160"/>
</dbReference>
<keyword evidence="2" id="KW-1185">Reference proteome</keyword>
<organism evidence="1 2">
    <name type="scientific">Leersia perrieri</name>
    <dbReference type="NCBI Taxonomy" id="77586"/>
    <lineage>
        <taxon>Eukaryota</taxon>
        <taxon>Viridiplantae</taxon>
        <taxon>Streptophyta</taxon>
        <taxon>Embryophyta</taxon>
        <taxon>Tracheophyta</taxon>
        <taxon>Spermatophyta</taxon>
        <taxon>Magnoliopsida</taxon>
        <taxon>Liliopsida</taxon>
        <taxon>Poales</taxon>
        <taxon>Poaceae</taxon>
        <taxon>BOP clade</taxon>
        <taxon>Oryzoideae</taxon>
        <taxon>Oryzeae</taxon>
        <taxon>Oryzinae</taxon>
        <taxon>Leersia</taxon>
    </lineage>
</organism>